<keyword evidence="3" id="KW-1185">Reference proteome</keyword>
<gene>
    <name evidence="2" type="ORF">HO133_008930</name>
</gene>
<dbReference type="AlphaFoldDB" id="A0A8H6CMY7"/>
<reference evidence="2 3" key="1">
    <citation type="journal article" date="2020" name="Genomics">
        <title>Complete, high-quality genomes from long-read metagenomic sequencing of two wolf lichen thalli reveals enigmatic genome architecture.</title>
        <authorList>
            <person name="McKenzie S.K."/>
            <person name="Walston R.F."/>
            <person name="Allen J.L."/>
        </authorList>
    </citation>
    <scope>NUCLEOTIDE SEQUENCE [LARGE SCALE GENOMIC DNA]</scope>
    <source>
        <strain evidence="2">WasteWater1</strain>
    </source>
</reference>
<comment type="caution">
    <text evidence="2">The sequence shown here is derived from an EMBL/GenBank/DDBJ whole genome shotgun (WGS) entry which is preliminary data.</text>
</comment>
<evidence type="ECO:0000256" key="1">
    <source>
        <dbReference type="SAM" id="MobiDB-lite"/>
    </source>
</evidence>
<feature type="compositionally biased region" description="Low complexity" evidence="1">
    <location>
        <begin position="239"/>
        <end position="248"/>
    </location>
</feature>
<feature type="compositionally biased region" description="Polar residues" evidence="1">
    <location>
        <begin position="164"/>
        <end position="236"/>
    </location>
</feature>
<dbReference type="RefSeq" id="XP_037154619.1">
    <property type="nucleotide sequence ID" value="XM_037299793.1"/>
</dbReference>
<sequence>MFKIPNAGNNDLQPLLKSTLAANTSVPSSSQVLSRPVNNEKERPTSARTLISVSSAAPAVKKPVAAKLSTTKSATVATNDTTPGSGKTGTLAGPINGCGPDLKRSWIFRGRIAAYLRVRDCVGPIALVPAALQPATALIPTSHAPSESESKPQSVSSPVPQAAKDTQQTDSQTVKDTQQTDSEPVKDTQQTDSEPVKDTQQTDSEPVKDTQQTDSQPVKDTQQTASQSGTDASQVESEPAAPAVAPAPTDAPVLVQGQTVPANGNPITISKQLVRVASGSIFVGTSAAPVPEAQAMPSHAQPVVAGTLTFQPASPSPVAQVAPSPVVVGGLTFSAALSEPSTGSDTAPDQPQARPVVVGGKTYAPVAPTSQSGTPQSPANTPDQGDLEPSTSQEQSNDSVNNDHTKIDQPNPQLAQVDSKPIMIGGMTYTPVTANPTPSLQSAAVFYFGGMALTQGGKAVMISGTRMSLGPSGVVIGTSSLPFSTPAPPTSLLAIGSQTLTALPGIEGGFEIGHSTLLPGSSAVSINGITYSIDKADSLIVGTSTIPLATAGSSNTSNNALTAGGETFTPLGSTAVVVDGTTLAIGGPAITADGTRLSLASNGLLVGSSTFAYATPVVNTVTVSGAGYTFSTGILPSGGAIATSFPSATGGVGRSAASPAKTITSKILALWFGMSISLSMIIRIL</sequence>
<dbReference type="Proteomes" id="UP000593566">
    <property type="component" value="Unassembled WGS sequence"/>
</dbReference>
<evidence type="ECO:0000313" key="2">
    <source>
        <dbReference type="EMBL" id="KAF6226066.1"/>
    </source>
</evidence>
<proteinExistence type="predicted"/>
<evidence type="ECO:0000313" key="3">
    <source>
        <dbReference type="Proteomes" id="UP000593566"/>
    </source>
</evidence>
<name>A0A8H6CMY7_9LECA</name>
<feature type="region of interest" description="Disordered" evidence="1">
    <location>
        <begin position="363"/>
        <end position="416"/>
    </location>
</feature>
<feature type="region of interest" description="Disordered" evidence="1">
    <location>
        <begin position="71"/>
        <end position="92"/>
    </location>
</feature>
<accession>A0A8H6CMY7</accession>
<protein>
    <submittedName>
        <fullName evidence="2">Uncharacterized protein</fullName>
    </submittedName>
</protein>
<organism evidence="2 3">
    <name type="scientific">Letharia lupina</name>
    <dbReference type="NCBI Taxonomy" id="560253"/>
    <lineage>
        <taxon>Eukaryota</taxon>
        <taxon>Fungi</taxon>
        <taxon>Dikarya</taxon>
        <taxon>Ascomycota</taxon>
        <taxon>Pezizomycotina</taxon>
        <taxon>Lecanoromycetes</taxon>
        <taxon>OSLEUM clade</taxon>
        <taxon>Lecanoromycetidae</taxon>
        <taxon>Lecanorales</taxon>
        <taxon>Lecanorineae</taxon>
        <taxon>Parmeliaceae</taxon>
        <taxon>Letharia</taxon>
    </lineage>
</organism>
<feature type="compositionally biased region" description="Low complexity" evidence="1">
    <location>
        <begin position="145"/>
        <end position="161"/>
    </location>
</feature>
<feature type="compositionally biased region" description="Polar residues" evidence="1">
    <location>
        <begin position="71"/>
        <end position="85"/>
    </location>
</feature>
<feature type="region of interest" description="Disordered" evidence="1">
    <location>
        <begin position="141"/>
        <end position="248"/>
    </location>
</feature>
<dbReference type="EMBL" id="JACCJB010000006">
    <property type="protein sequence ID" value="KAF6226066.1"/>
    <property type="molecule type" value="Genomic_DNA"/>
</dbReference>
<dbReference type="GeneID" id="59337325"/>
<feature type="compositionally biased region" description="Polar residues" evidence="1">
    <location>
        <begin position="368"/>
        <end position="400"/>
    </location>
</feature>